<reference evidence="1 2" key="1">
    <citation type="submission" date="2021-01" db="EMBL/GenBank/DDBJ databases">
        <title>Sequencing the genomes of 1000 actinobacteria strains.</title>
        <authorList>
            <person name="Klenk H.-P."/>
        </authorList>
    </citation>
    <scope>NUCLEOTIDE SEQUENCE [LARGE SCALE GENOMIC DNA]</scope>
    <source>
        <strain evidence="1 2">DSM 13057</strain>
    </source>
</reference>
<accession>A0ABS2L2D3</accession>
<organism evidence="1 2">
    <name type="scientific">Subtercola frigoramans</name>
    <dbReference type="NCBI Taxonomy" id="120298"/>
    <lineage>
        <taxon>Bacteria</taxon>
        <taxon>Bacillati</taxon>
        <taxon>Actinomycetota</taxon>
        <taxon>Actinomycetes</taxon>
        <taxon>Micrococcales</taxon>
        <taxon>Microbacteriaceae</taxon>
        <taxon>Subtercola</taxon>
    </lineage>
</organism>
<protein>
    <submittedName>
        <fullName evidence="1">Uncharacterized protein</fullName>
    </submittedName>
</protein>
<dbReference type="Proteomes" id="UP000776164">
    <property type="component" value="Unassembled WGS sequence"/>
</dbReference>
<sequence>MSAFAGAGNRSVVKVTAAFTTAVTAAAISAGTAIA</sequence>
<evidence type="ECO:0000313" key="2">
    <source>
        <dbReference type="Proteomes" id="UP000776164"/>
    </source>
</evidence>
<evidence type="ECO:0000313" key="1">
    <source>
        <dbReference type="EMBL" id="MBM7471250.1"/>
    </source>
</evidence>
<gene>
    <name evidence="1" type="ORF">JOE66_000884</name>
</gene>
<comment type="caution">
    <text evidence="1">The sequence shown here is derived from an EMBL/GenBank/DDBJ whole genome shotgun (WGS) entry which is preliminary data.</text>
</comment>
<name>A0ABS2L2D3_9MICO</name>
<proteinExistence type="predicted"/>
<dbReference type="EMBL" id="JAFBBU010000001">
    <property type="protein sequence ID" value="MBM7471250.1"/>
    <property type="molecule type" value="Genomic_DNA"/>
</dbReference>
<keyword evidence="2" id="KW-1185">Reference proteome</keyword>